<comment type="caution">
    <text evidence="8">The sequence shown here is derived from an EMBL/GenBank/DDBJ whole genome shotgun (WGS) entry which is preliminary data.</text>
</comment>
<evidence type="ECO:0000256" key="2">
    <source>
        <dbReference type="ARBA" id="ARBA00013090"/>
    </source>
</evidence>
<evidence type="ECO:0000313" key="8">
    <source>
        <dbReference type="EMBL" id="THT99911.1"/>
    </source>
</evidence>
<dbReference type="HAMAP" id="MF_00258">
    <property type="entry name" value="Glu_racemase"/>
    <property type="match status" value="1"/>
</dbReference>
<comment type="pathway">
    <text evidence="7">Cell wall biogenesis; peptidoglycan biosynthesis.</text>
</comment>
<dbReference type="InterPro" id="IPR033134">
    <property type="entry name" value="Asp/Glu_racemase_AS_2"/>
</dbReference>
<reference evidence="8 9" key="1">
    <citation type="journal article" date="2015" name="Antonie Van Leeuwenhoek">
        <title>Lampropedia puyangensis sp. nov., isolated from symptomatic bark of Populus ? euramericana canker and emended description of Lampropedia hyalina (Ehrenberg 1832) Lee et al. 2004.</title>
        <authorList>
            <person name="Li Y."/>
            <person name="Wang T."/>
            <person name="Piao C.G."/>
            <person name="Wang L.F."/>
            <person name="Tian G.Z."/>
            <person name="Zhu T.H."/>
            <person name="Guo M.W."/>
        </authorList>
    </citation>
    <scope>NUCLEOTIDE SEQUENCE [LARGE SCALE GENOMIC DNA]</scope>
    <source>
        <strain evidence="8 9">2-bin</strain>
    </source>
</reference>
<evidence type="ECO:0000313" key="9">
    <source>
        <dbReference type="Proteomes" id="UP000308917"/>
    </source>
</evidence>
<dbReference type="InterPro" id="IPR015942">
    <property type="entry name" value="Asp/Glu/hydantoin_racemase"/>
</dbReference>
<dbReference type="Gene3D" id="3.40.50.1860">
    <property type="match status" value="2"/>
</dbReference>
<dbReference type="AlphaFoldDB" id="A0A4S8F3Y2"/>
<feature type="active site" description="Proton donor/acceptor" evidence="7">
    <location>
        <position position="77"/>
    </location>
</feature>
<gene>
    <name evidence="7 8" type="primary">murI</name>
    <name evidence="8" type="ORF">E9531_11295</name>
</gene>
<dbReference type="GO" id="GO:0008360">
    <property type="term" value="P:regulation of cell shape"/>
    <property type="evidence" value="ECO:0007669"/>
    <property type="project" value="UniProtKB-KW"/>
</dbReference>
<feature type="binding site" evidence="7">
    <location>
        <begin position="190"/>
        <end position="191"/>
    </location>
    <ligand>
        <name>substrate</name>
    </ligand>
</feature>
<dbReference type="InterPro" id="IPR018187">
    <property type="entry name" value="Asp/Glu_racemase_AS_1"/>
</dbReference>
<evidence type="ECO:0000256" key="3">
    <source>
        <dbReference type="ARBA" id="ARBA00022960"/>
    </source>
</evidence>
<name>A0A4S8F3Y2_9BURK</name>
<feature type="binding site" evidence="7">
    <location>
        <begin position="13"/>
        <end position="14"/>
    </location>
    <ligand>
        <name>substrate</name>
    </ligand>
</feature>
<protein>
    <recommendedName>
        <fullName evidence="2 7">Glutamate racemase</fullName>
        <ecNumber evidence="2 7">5.1.1.3</ecNumber>
    </recommendedName>
</protein>
<dbReference type="PANTHER" id="PTHR21198">
    <property type="entry name" value="GLUTAMATE RACEMASE"/>
    <property type="match status" value="1"/>
</dbReference>
<dbReference type="Proteomes" id="UP000308917">
    <property type="component" value="Unassembled WGS sequence"/>
</dbReference>
<comment type="similarity">
    <text evidence="7">Belongs to the aspartate/glutamate racemases family.</text>
</comment>
<dbReference type="SUPFAM" id="SSF53681">
    <property type="entry name" value="Aspartate/glutamate racemase"/>
    <property type="match status" value="2"/>
</dbReference>
<dbReference type="EC" id="5.1.1.3" evidence="2 7"/>
<evidence type="ECO:0000256" key="6">
    <source>
        <dbReference type="ARBA" id="ARBA00023316"/>
    </source>
</evidence>
<feature type="binding site" evidence="7">
    <location>
        <begin position="78"/>
        <end position="79"/>
    </location>
    <ligand>
        <name>substrate</name>
    </ligand>
</feature>
<dbReference type="PROSITE" id="PS00924">
    <property type="entry name" value="ASP_GLU_RACEMASE_2"/>
    <property type="match status" value="1"/>
</dbReference>
<dbReference type="PROSITE" id="PS00923">
    <property type="entry name" value="ASP_GLU_RACEMASE_1"/>
    <property type="match status" value="1"/>
</dbReference>
<proteinExistence type="inferred from homology"/>
<keyword evidence="3 7" id="KW-0133">Cell shape</keyword>
<dbReference type="GO" id="GO:0009252">
    <property type="term" value="P:peptidoglycan biosynthetic process"/>
    <property type="evidence" value="ECO:0007669"/>
    <property type="project" value="UniProtKB-UniRule"/>
</dbReference>
<accession>A0A4S8F3Y2</accession>
<dbReference type="GO" id="GO:0071555">
    <property type="term" value="P:cell wall organization"/>
    <property type="evidence" value="ECO:0007669"/>
    <property type="project" value="UniProtKB-KW"/>
</dbReference>
<comment type="catalytic activity">
    <reaction evidence="1 7">
        <text>L-glutamate = D-glutamate</text>
        <dbReference type="Rhea" id="RHEA:12813"/>
        <dbReference type="ChEBI" id="CHEBI:29985"/>
        <dbReference type="ChEBI" id="CHEBI:29986"/>
        <dbReference type="EC" id="5.1.1.3"/>
    </reaction>
</comment>
<keyword evidence="4 7" id="KW-0573">Peptidoglycan synthesis</keyword>
<evidence type="ECO:0000256" key="5">
    <source>
        <dbReference type="ARBA" id="ARBA00023235"/>
    </source>
</evidence>
<dbReference type="RefSeq" id="WP_136573873.1">
    <property type="nucleotide sequence ID" value="NZ_STFG01000012.1"/>
</dbReference>
<evidence type="ECO:0000256" key="7">
    <source>
        <dbReference type="HAMAP-Rule" id="MF_00258"/>
    </source>
</evidence>
<dbReference type="InterPro" id="IPR004391">
    <property type="entry name" value="Glu_race"/>
</dbReference>
<organism evidence="8 9">
    <name type="scientific">Lampropedia puyangensis</name>
    <dbReference type="NCBI Taxonomy" id="1330072"/>
    <lineage>
        <taxon>Bacteria</taxon>
        <taxon>Pseudomonadati</taxon>
        <taxon>Pseudomonadota</taxon>
        <taxon>Betaproteobacteria</taxon>
        <taxon>Burkholderiales</taxon>
        <taxon>Comamonadaceae</taxon>
        <taxon>Lampropedia</taxon>
    </lineage>
</organism>
<keyword evidence="9" id="KW-1185">Reference proteome</keyword>
<dbReference type="Pfam" id="PF01177">
    <property type="entry name" value="Asp_Glu_race"/>
    <property type="match status" value="1"/>
</dbReference>
<dbReference type="NCBIfam" id="TIGR00067">
    <property type="entry name" value="glut_race"/>
    <property type="match status" value="1"/>
</dbReference>
<dbReference type="GO" id="GO:0008881">
    <property type="term" value="F:glutamate racemase activity"/>
    <property type="evidence" value="ECO:0007669"/>
    <property type="project" value="UniProtKB-UniRule"/>
</dbReference>
<evidence type="ECO:0000256" key="1">
    <source>
        <dbReference type="ARBA" id="ARBA00001602"/>
    </source>
</evidence>
<dbReference type="UniPathway" id="UPA00219"/>
<feature type="binding site" evidence="7">
    <location>
        <begin position="45"/>
        <end position="46"/>
    </location>
    <ligand>
        <name>substrate</name>
    </ligand>
</feature>
<sequence>MTPFNSNPIGVFDSGIGGLSILKALQKTLPHESFIYCSDSGFAPYGERSDAFIIDRSIAITQQLQQQHQIKALVVACNTATTVAIHILRERFAPMPIIGVEPAIKPALASTANGHIAVLATARTLASAKYQHLLERLKGEARISNVACNGLAKAIENQDDKQIQLLCKTYMAQAQPIGGPPVDTIVLGCTHYPLILDALQAYAPASMRWLDSASAVANQTMSRLNNLDIANRSEAVGSIRFETSGNQAILFSMAERFLGYPQHV</sequence>
<dbReference type="PANTHER" id="PTHR21198:SF2">
    <property type="entry name" value="GLUTAMATE RACEMASE"/>
    <property type="match status" value="1"/>
</dbReference>
<dbReference type="InterPro" id="IPR001920">
    <property type="entry name" value="Asp/Glu_race"/>
</dbReference>
<keyword evidence="6 7" id="KW-0961">Cell wall biogenesis/degradation</keyword>
<dbReference type="FunFam" id="3.40.50.1860:FF:000001">
    <property type="entry name" value="Glutamate racemase"/>
    <property type="match status" value="1"/>
</dbReference>
<comment type="function">
    <text evidence="7">Provides the (R)-glutamate required for cell wall biosynthesis.</text>
</comment>
<evidence type="ECO:0000256" key="4">
    <source>
        <dbReference type="ARBA" id="ARBA00022984"/>
    </source>
</evidence>
<feature type="active site" description="Proton donor/acceptor" evidence="7">
    <location>
        <position position="189"/>
    </location>
</feature>
<dbReference type="EMBL" id="STFG01000012">
    <property type="protein sequence ID" value="THT99911.1"/>
    <property type="molecule type" value="Genomic_DNA"/>
</dbReference>
<dbReference type="OrthoDB" id="9801055at2"/>
<keyword evidence="5 7" id="KW-0413">Isomerase</keyword>